<keyword evidence="3" id="KW-1185">Reference proteome</keyword>
<reference evidence="2 3" key="1">
    <citation type="submission" date="2015-03" db="EMBL/GenBank/DDBJ databases">
        <title>Genome sequence of Kiloniella sp. P1-1, isolated from the gut microflora of Pacific white shrimp, Penaeus vannamei.</title>
        <authorList>
            <person name="Shao Z."/>
            <person name="Wang L."/>
            <person name="Li X."/>
        </authorList>
    </citation>
    <scope>NUCLEOTIDE SEQUENCE [LARGE SCALE GENOMIC DNA]</scope>
    <source>
        <strain evidence="2 3">P1-1</strain>
    </source>
</reference>
<dbReference type="RefSeq" id="WP_046510003.1">
    <property type="nucleotide sequence ID" value="NZ_CBDDLU010000012.1"/>
</dbReference>
<dbReference type="EMBL" id="LANI01000034">
    <property type="protein sequence ID" value="KKJ75330.1"/>
    <property type="molecule type" value="Genomic_DNA"/>
</dbReference>
<proteinExistence type="predicted"/>
<dbReference type="PANTHER" id="PTHR36121">
    <property type="entry name" value="PROTEIN SXY"/>
    <property type="match status" value="1"/>
</dbReference>
<comment type="caution">
    <text evidence="2">The sequence shown here is derived from an EMBL/GenBank/DDBJ whole genome shotgun (WGS) entry which is preliminary data.</text>
</comment>
<accession>A0A0M2R5R3</accession>
<evidence type="ECO:0000259" key="1">
    <source>
        <dbReference type="Pfam" id="PF04994"/>
    </source>
</evidence>
<dbReference type="Gene3D" id="1.10.150.20">
    <property type="entry name" value="5' to 3' exonuclease, C-terminal subdomain"/>
    <property type="match status" value="1"/>
</dbReference>
<evidence type="ECO:0000313" key="3">
    <source>
        <dbReference type="Proteomes" id="UP000034491"/>
    </source>
</evidence>
<dbReference type="InterPro" id="IPR007077">
    <property type="entry name" value="TfoX_C"/>
</dbReference>
<protein>
    <recommendedName>
        <fullName evidence="1">TfoX C-terminal domain-containing protein</fullName>
    </recommendedName>
</protein>
<dbReference type="Pfam" id="PF04994">
    <property type="entry name" value="TfoX_C"/>
    <property type="match status" value="1"/>
</dbReference>
<gene>
    <name evidence="2" type="ORF">WH95_19085</name>
</gene>
<organism evidence="2 3">
    <name type="scientific">Kiloniella litopenaei</name>
    <dbReference type="NCBI Taxonomy" id="1549748"/>
    <lineage>
        <taxon>Bacteria</taxon>
        <taxon>Pseudomonadati</taxon>
        <taxon>Pseudomonadota</taxon>
        <taxon>Alphaproteobacteria</taxon>
        <taxon>Rhodospirillales</taxon>
        <taxon>Kiloniellaceae</taxon>
        <taxon>Kiloniella</taxon>
    </lineage>
</organism>
<dbReference type="Proteomes" id="UP000034491">
    <property type="component" value="Unassembled WGS sequence"/>
</dbReference>
<dbReference type="InterPro" id="IPR047525">
    <property type="entry name" value="TfoX-like"/>
</dbReference>
<evidence type="ECO:0000313" key="2">
    <source>
        <dbReference type="EMBL" id="KKJ75330.1"/>
    </source>
</evidence>
<feature type="domain" description="TfoX C-terminal" evidence="1">
    <location>
        <begin position="6"/>
        <end position="86"/>
    </location>
</feature>
<name>A0A0M2R5R3_9PROT</name>
<dbReference type="STRING" id="1549748.WH95_19085"/>
<sequence length="93" mass="10615">MNPASKEELLALKNLGPKSVAQLVDIGITSSDQLIELGTEEVFRRLYFRFCDEQRLSVNYLYALEGAIIGCDWRLIPMDRKQELKNLLKGLKS</sequence>
<dbReference type="AlphaFoldDB" id="A0A0M2R5R3"/>
<dbReference type="PANTHER" id="PTHR36121:SF1">
    <property type="entry name" value="PROTEIN SXY"/>
    <property type="match status" value="1"/>
</dbReference>